<gene>
    <name evidence="1" type="ORF">BO99DRAFT_402515</name>
</gene>
<dbReference type="EMBL" id="KZ825132">
    <property type="protein sequence ID" value="PYI19713.1"/>
    <property type="molecule type" value="Genomic_DNA"/>
</dbReference>
<protein>
    <submittedName>
        <fullName evidence="1">Uncharacterized protein</fullName>
    </submittedName>
</protein>
<sequence>MGETLPRSILGSRAPFISFCALPAVFFLPLPQFPYSPPTHSNHFTLFSHLASDYLVTFRRLTRLLLNSSPSRPGSGATPLLWSSPPAHFYYPH</sequence>
<dbReference type="Proteomes" id="UP000249829">
    <property type="component" value="Unassembled WGS sequence"/>
</dbReference>
<dbReference type="AlphaFoldDB" id="A0A2V5HED8"/>
<proteinExistence type="predicted"/>
<evidence type="ECO:0000313" key="2">
    <source>
        <dbReference type="Proteomes" id="UP000249829"/>
    </source>
</evidence>
<reference evidence="1 2" key="1">
    <citation type="submission" date="2018-02" db="EMBL/GenBank/DDBJ databases">
        <title>The genomes of Aspergillus section Nigri reveals drivers in fungal speciation.</title>
        <authorList>
            <consortium name="DOE Joint Genome Institute"/>
            <person name="Vesth T.C."/>
            <person name="Nybo J."/>
            <person name="Theobald S."/>
            <person name="Brandl J."/>
            <person name="Frisvad J.C."/>
            <person name="Nielsen K.F."/>
            <person name="Lyhne E.K."/>
            <person name="Kogle M.E."/>
            <person name="Kuo A."/>
            <person name="Riley R."/>
            <person name="Clum A."/>
            <person name="Nolan M."/>
            <person name="Lipzen A."/>
            <person name="Salamov A."/>
            <person name="Henrissat B."/>
            <person name="Wiebenga A."/>
            <person name="De vries R.P."/>
            <person name="Grigoriev I.V."/>
            <person name="Mortensen U.H."/>
            <person name="Andersen M.R."/>
            <person name="Baker S.E."/>
        </authorList>
    </citation>
    <scope>NUCLEOTIDE SEQUENCE [LARGE SCALE GENOMIC DNA]</scope>
    <source>
        <strain evidence="1 2">CBS 115571</strain>
    </source>
</reference>
<keyword evidence="2" id="KW-1185">Reference proteome</keyword>
<evidence type="ECO:0000313" key="1">
    <source>
        <dbReference type="EMBL" id="PYI19713.1"/>
    </source>
</evidence>
<accession>A0A2V5HED8</accession>
<name>A0A2V5HED8_ASPV1</name>
<organism evidence="1 2">
    <name type="scientific">Aspergillus violaceofuscus (strain CBS 115571)</name>
    <dbReference type="NCBI Taxonomy" id="1450538"/>
    <lineage>
        <taxon>Eukaryota</taxon>
        <taxon>Fungi</taxon>
        <taxon>Dikarya</taxon>
        <taxon>Ascomycota</taxon>
        <taxon>Pezizomycotina</taxon>
        <taxon>Eurotiomycetes</taxon>
        <taxon>Eurotiomycetidae</taxon>
        <taxon>Eurotiales</taxon>
        <taxon>Aspergillaceae</taxon>
        <taxon>Aspergillus</taxon>
    </lineage>
</organism>